<dbReference type="AlphaFoldDB" id="A0YBD2"/>
<proteinExistence type="predicted"/>
<accession>A0YBD2</accession>
<feature type="domain" description="Methyltransferase type 11" evidence="1">
    <location>
        <begin position="82"/>
        <end position="130"/>
    </location>
</feature>
<dbReference type="Proteomes" id="UP000004931">
    <property type="component" value="Unassembled WGS sequence"/>
</dbReference>
<dbReference type="STRING" id="247633.GP2143_05410"/>
<dbReference type="EMBL" id="AAVT01000002">
    <property type="protein sequence ID" value="EAW31862.1"/>
    <property type="molecule type" value="Genomic_DNA"/>
</dbReference>
<gene>
    <name evidence="2" type="ORF">GP2143_05410</name>
</gene>
<organism evidence="2 3">
    <name type="scientific">marine gamma proteobacterium HTCC2143</name>
    <dbReference type="NCBI Taxonomy" id="247633"/>
    <lineage>
        <taxon>Bacteria</taxon>
        <taxon>Pseudomonadati</taxon>
        <taxon>Pseudomonadota</taxon>
        <taxon>Gammaproteobacteria</taxon>
        <taxon>Cellvibrionales</taxon>
        <taxon>Spongiibacteraceae</taxon>
        <taxon>BD1-7 clade</taxon>
    </lineage>
</organism>
<reference evidence="2 3" key="1">
    <citation type="journal article" date="2010" name="J. Bacteriol.">
        <title>Genome sequence of the oligotrophic marine Gammaproteobacterium HTCC2143, isolated from the Oregon Coast.</title>
        <authorList>
            <person name="Oh H.M."/>
            <person name="Kang I."/>
            <person name="Ferriera S."/>
            <person name="Giovannoni S.J."/>
            <person name="Cho J.C."/>
        </authorList>
    </citation>
    <scope>NUCLEOTIDE SEQUENCE [LARGE SCALE GENOMIC DNA]</scope>
    <source>
        <strain evidence="2 3">HTCC2143</strain>
    </source>
</reference>
<dbReference type="Pfam" id="PF08241">
    <property type="entry name" value="Methyltransf_11"/>
    <property type="match status" value="1"/>
</dbReference>
<dbReference type="InterPro" id="IPR029063">
    <property type="entry name" value="SAM-dependent_MTases_sf"/>
</dbReference>
<name>A0YBD2_9GAMM</name>
<evidence type="ECO:0000313" key="3">
    <source>
        <dbReference type="Proteomes" id="UP000004931"/>
    </source>
</evidence>
<dbReference type="GO" id="GO:0008757">
    <property type="term" value="F:S-adenosylmethionine-dependent methyltransferase activity"/>
    <property type="evidence" value="ECO:0007669"/>
    <property type="project" value="InterPro"/>
</dbReference>
<evidence type="ECO:0000313" key="2">
    <source>
        <dbReference type="EMBL" id="EAW31862.1"/>
    </source>
</evidence>
<dbReference type="CDD" id="cd02440">
    <property type="entry name" value="AdoMet_MTases"/>
    <property type="match status" value="1"/>
</dbReference>
<protein>
    <submittedName>
        <fullName evidence="2">Generic methyl-transferase</fullName>
    </submittedName>
</protein>
<sequence length="268" mass="30540">MFNRWKKRPYNTGLLLALEQWFDSDRGVRILRQQQVLIDELLGSCFGYHLLQLSIDSRPRLFRDCRVQYKYRAHPSAISADVLSDFEQLPFANESLDIVIVHHVQEFIDNPHQLLREINRVVVPHGRVIVVGFNPWSPLGVFSRVGHWLPGSIWHNHLIGVGRMQDWLALLGFGASIKYYGHHSPSLLAKINKPWLARLLKHWPFGSFYVISAIKEELTMTPIRPRWRQAGNGFTGLAPIKTGALGNVGMAGETKASHTRAKEIPEAS</sequence>
<dbReference type="Gene3D" id="3.40.50.150">
    <property type="entry name" value="Vaccinia Virus protein VP39"/>
    <property type="match status" value="1"/>
</dbReference>
<dbReference type="InterPro" id="IPR013216">
    <property type="entry name" value="Methyltransf_11"/>
</dbReference>
<evidence type="ECO:0000259" key="1">
    <source>
        <dbReference type="Pfam" id="PF08241"/>
    </source>
</evidence>
<keyword evidence="3" id="KW-1185">Reference proteome</keyword>
<comment type="caution">
    <text evidence="2">The sequence shown here is derived from an EMBL/GenBank/DDBJ whole genome shotgun (WGS) entry which is preliminary data.</text>
</comment>
<keyword evidence="2" id="KW-0808">Transferase</keyword>
<dbReference type="SUPFAM" id="SSF53335">
    <property type="entry name" value="S-adenosyl-L-methionine-dependent methyltransferases"/>
    <property type="match status" value="1"/>
</dbReference>
<dbReference type="OrthoDB" id="6191410at2"/>
<dbReference type="eggNOG" id="COG2226">
    <property type="taxonomic scope" value="Bacteria"/>
</dbReference>